<dbReference type="SMART" id="SM00554">
    <property type="entry name" value="FAS1"/>
    <property type="match status" value="1"/>
</dbReference>
<dbReference type="InterPro" id="IPR036378">
    <property type="entry name" value="FAS1_dom_sf"/>
</dbReference>
<feature type="signal peptide" evidence="3">
    <location>
        <begin position="1"/>
        <end position="23"/>
    </location>
</feature>
<evidence type="ECO:0000313" key="5">
    <source>
        <dbReference type="EMBL" id="KAK9004445.1"/>
    </source>
</evidence>
<evidence type="ECO:0000256" key="2">
    <source>
        <dbReference type="ARBA" id="ARBA00022974"/>
    </source>
</evidence>
<feature type="chain" id="PRO_5045752040" description="FAS1 domain-containing protein" evidence="3">
    <location>
        <begin position="24"/>
        <end position="255"/>
    </location>
</feature>
<name>A0ABR2QV92_9ROSI</name>
<proteinExistence type="inferred from homology"/>
<evidence type="ECO:0000256" key="3">
    <source>
        <dbReference type="SAM" id="SignalP"/>
    </source>
</evidence>
<accession>A0ABR2QV92</accession>
<dbReference type="InterPro" id="IPR052806">
    <property type="entry name" value="Fasciclin-like_AGP"/>
</dbReference>
<comment type="caution">
    <text evidence="5">The sequence shown here is derived from an EMBL/GenBank/DDBJ whole genome shotgun (WGS) entry which is preliminary data.</text>
</comment>
<dbReference type="Pfam" id="PF02469">
    <property type="entry name" value="Fasciclin"/>
    <property type="match status" value="1"/>
</dbReference>
<comment type="similarity">
    <text evidence="1">Belongs to the fasciclin-like AGP family.</text>
</comment>
<sequence length="255" mass="27938">MIKSSLFFLFLFLFLFLLLPISASAPNHHRRRRPPSPPPSASPPPLHQHQVNNIIDALIGAGDFNSWANMISASHFFMLPLSATLFVPSDDSLFTFPVPFPTSTTSSVDHLIISYHIVPQRLTFSQLALFKPFSRLPTLLPSKSILVTNTSPSNFTLDASHISHPDLYLTSSIAVHGIASLFNYTVYGGDPGIAPPLPQEPPPPPPTKLEPPLVDVMGDRRRSDAGCLCGEFAFVSMLIPWVALSIKIYGYPLGI</sequence>
<dbReference type="EMBL" id="JBBPBN010000031">
    <property type="protein sequence ID" value="KAK9004445.1"/>
    <property type="molecule type" value="Genomic_DNA"/>
</dbReference>
<dbReference type="PANTHER" id="PTHR33985:SF5">
    <property type="entry name" value="FASCICLIN-LIKE ARABINOGALACTAN FAMILY PROTEIN"/>
    <property type="match status" value="1"/>
</dbReference>
<dbReference type="Gene3D" id="2.30.180.10">
    <property type="entry name" value="FAS1 domain"/>
    <property type="match status" value="1"/>
</dbReference>
<evidence type="ECO:0000313" key="6">
    <source>
        <dbReference type="Proteomes" id="UP001396334"/>
    </source>
</evidence>
<organism evidence="5 6">
    <name type="scientific">Hibiscus sabdariffa</name>
    <name type="common">roselle</name>
    <dbReference type="NCBI Taxonomy" id="183260"/>
    <lineage>
        <taxon>Eukaryota</taxon>
        <taxon>Viridiplantae</taxon>
        <taxon>Streptophyta</taxon>
        <taxon>Embryophyta</taxon>
        <taxon>Tracheophyta</taxon>
        <taxon>Spermatophyta</taxon>
        <taxon>Magnoliopsida</taxon>
        <taxon>eudicotyledons</taxon>
        <taxon>Gunneridae</taxon>
        <taxon>Pentapetalae</taxon>
        <taxon>rosids</taxon>
        <taxon>malvids</taxon>
        <taxon>Malvales</taxon>
        <taxon>Malvaceae</taxon>
        <taxon>Malvoideae</taxon>
        <taxon>Hibiscus</taxon>
    </lineage>
</organism>
<feature type="domain" description="FAS1" evidence="4">
    <location>
        <begin position="51"/>
        <end position="186"/>
    </location>
</feature>
<evidence type="ECO:0000259" key="4">
    <source>
        <dbReference type="PROSITE" id="PS50213"/>
    </source>
</evidence>
<gene>
    <name evidence="5" type="ORF">V6N11_002245</name>
</gene>
<keyword evidence="2" id="KW-0325">Glycoprotein</keyword>
<keyword evidence="6" id="KW-1185">Reference proteome</keyword>
<evidence type="ECO:0000256" key="1">
    <source>
        <dbReference type="ARBA" id="ARBA00007843"/>
    </source>
</evidence>
<dbReference type="PANTHER" id="PTHR33985">
    <property type="entry name" value="OS02G0491300 PROTEIN-RELATED"/>
    <property type="match status" value="1"/>
</dbReference>
<keyword evidence="2" id="KW-0654">Proteoglycan</keyword>
<reference evidence="5 6" key="1">
    <citation type="journal article" date="2024" name="G3 (Bethesda)">
        <title>Genome assembly of Hibiscus sabdariffa L. provides insights into metabolisms of medicinal natural products.</title>
        <authorList>
            <person name="Kim T."/>
        </authorList>
    </citation>
    <scope>NUCLEOTIDE SEQUENCE [LARGE SCALE GENOMIC DNA]</scope>
    <source>
        <strain evidence="5">TK-2024</strain>
        <tissue evidence="5">Old leaves</tissue>
    </source>
</reference>
<dbReference type="Proteomes" id="UP001396334">
    <property type="component" value="Unassembled WGS sequence"/>
</dbReference>
<dbReference type="InterPro" id="IPR000782">
    <property type="entry name" value="FAS1_domain"/>
</dbReference>
<protein>
    <recommendedName>
        <fullName evidence="4">FAS1 domain-containing protein</fullName>
    </recommendedName>
</protein>
<dbReference type="SUPFAM" id="SSF82153">
    <property type="entry name" value="FAS1 domain"/>
    <property type="match status" value="1"/>
</dbReference>
<dbReference type="PROSITE" id="PS50213">
    <property type="entry name" value="FAS1"/>
    <property type="match status" value="1"/>
</dbReference>
<keyword evidence="3" id="KW-0732">Signal</keyword>